<dbReference type="InterPro" id="IPR036259">
    <property type="entry name" value="MFS_trans_sf"/>
</dbReference>
<dbReference type="CDD" id="cd17320">
    <property type="entry name" value="MFS_MdfA_MDR_like"/>
    <property type="match status" value="1"/>
</dbReference>
<keyword evidence="5 8" id="KW-0812">Transmembrane</keyword>
<dbReference type="InterPro" id="IPR011701">
    <property type="entry name" value="MFS"/>
</dbReference>
<dbReference type="PANTHER" id="PTHR43124:SF3">
    <property type="entry name" value="CHLORAMPHENICOL EFFLUX PUMP RV0191"/>
    <property type="match status" value="1"/>
</dbReference>
<evidence type="ECO:0000256" key="2">
    <source>
        <dbReference type="ARBA" id="ARBA00006236"/>
    </source>
</evidence>
<evidence type="ECO:0000313" key="10">
    <source>
        <dbReference type="EMBL" id="MDH6281480.1"/>
    </source>
</evidence>
<feature type="transmembrane region" description="Helical" evidence="8">
    <location>
        <begin position="125"/>
        <end position="146"/>
    </location>
</feature>
<feature type="transmembrane region" description="Helical" evidence="8">
    <location>
        <begin position="65"/>
        <end position="85"/>
    </location>
</feature>
<organism evidence="10 11">
    <name type="scientific">Prescottella agglutinans</name>
    <dbReference type="NCBI Taxonomy" id="1644129"/>
    <lineage>
        <taxon>Bacteria</taxon>
        <taxon>Bacillati</taxon>
        <taxon>Actinomycetota</taxon>
        <taxon>Actinomycetes</taxon>
        <taxon>Mycobacteriales</taxon>
        <taxon>Nocardiaceae</taxon>
        <taxon>Prescottella</taxon>
    </lineage>
</organism>
<comment type="subcellular location">
    <subcellularLocation>
        <location evidence="1">Cell membrane</location>
        <topology evidence="1">Multi-pass membrane protein</topology>
    </subcellularLocation>
</comment>
<dbReference type="SUPFAM" id="SSF103473">
    <property type="entry name" value="MFS general substrate transporter"/>
    <property type="match status" value="1"/>
</dbReference>
<feature type="transmembrane region" description="Helical" evidence="8">
    <location>
        <begin position="329"/>
        <end position="352"/>
    </location>
</feature>
<keyword evidence="6 8" id="KW-1133">Transmembrane helix</keyword>
<feature type="domain" description="Major facilitator superfamily (MFS) profile" evidence="9">
    <location>
        <begin position="30"/>
        <end position="413"/>
    </location>
</feature>
<feature type="transmembrane region" description="Helical" evidence="8">
    <location>
        <begin position="364"/>
        <end position="384"/>
    </location>
</feature>
<dbReference type="Proteomes" id="UP001160334">
    <property type="component" value="Unassembled WGS sequence"/>
</dbReference>
<keyword evidence="11" id="KW-1185">Reference proteome</keyword>
<evidence type="ECO:0000256" key="1">
    <source>
        <dbReference type="ARBA" id="ARBA00004651"/>
    </source>
</evidence>
<dbReference type="EMBL" id="JARXVC010000006">
    <property type="protein sequence ID" value="MDH6281480.1"/>
    <property type="molecule type" value="Genomic_DNA"/>
</dbReference>
<dbReference type="PROSITE" id="PS50850">
    <property type="entry name" value="MFS"/>
    <property type="match status" value="1"/>
</dbReference>
<dbReference type="NCBIfam" id="TIGR00710">
    <property type="entry name" value="efflux_Bcr_CflA"/>
    <property type="match status" value="1"/>
</dbReference>
<feature type="transmembrane region" description="Helical" evidence="8">
    <location>
        <begin position="28"/>
        <end position="45"/>
    </location>
</feature>
<dbReference type="Pfam" id="PF07690">
    <property type="entry name" value="MFS_1"/>
    <property type="match status" value="1"/>
</dbReference>
<dbReference type="InterPro" id="IPR020846">
    <property type="entry name" value="MFS_dom"/>
</dbReference>
<keyword evidence="7 8" id="KW-0472">Membrane</keyword>
<feature type="transmembrane region" description="Helical" evidence="8">
    <location>
        <begin position="185"/>
        <end position="204"/>
    </location>
</feature>
<evidence type="ECO:0000256" key="4">
    <source>
        <dbReference type="ARBA" id="ARBA00022475"/>
    </source>
</evidence>
<evidence type="ECO:0000256" key="5">
    <source>
        <dbReference type="ARBA" id="ARBA00022692"/>
    </source>
</evidence>
<evidence type="ECO:0000256" key="7">
    <source>
        <dbReference type="ARBA" id="ARBA00023136"/>
    </source>
</evidence>
<accession>A0ABT6MC86</accession>
<evidence type="ECO:0000256" key="8">
    <source>
        <dbReference type="SAM" id="Phobius"/>
    </source>
</evidence>
<feature type="transmembrane region" description="Helical" evidence="8">
    <location>
        <begin position="158"/>
        <end position="179"/>
    </location>
</feature>
<name>A0ABT6MC86_9NOCA</name>
<sequence>MTADDILQPTAADAPAGRAAATAQEPRLGTIVALGSMTALGPFTIDMYLPALPDIAAALDSSSSGAQLTITGTLIGLALGQLVIGPLSDTLGRKRPLVAGIALHIVAALLAVFATSIVMLGVLRVFQGVGAAAAAVVTMAMVRDLYSDGTVAVVISRLMLVLGVAPVLAPSIGGALLVALDWRGIFVALALIGVVIALIAIFALPETLPPDRRRPGGLGPVLRTYGMLLRDRTFVALTLVASVVMASLFVYVSGASFVYQDQFDLDQQQFALVFSAGAFSMIGATQLNVRLLRRWSPRQIVQWSLTAAVALGLVAVVVAFFTIGGMAGFVAALWIMLGAVCFVLPNAPALALSRHGEAAGTAAALLGSMQYAVGAVVAPLVGLLGNTSTALVSSMTVCLAIALATMLASARISDRPPRT</sequence>
<dbReference type="InterPro" id="IPR004812">
    <property type="entry name" value="Efflux_drug-R_Bcr/CmlA"/>
</dbReference>
<dbReference type="PANTHER" id="PTHR43124">
    <property type="entry name" value="PURINE EFFLUX PUMP PBUE"/>
    <property type="match status" value="1"/>
</dbReference>
<evidence type="ECO:0000256" key="6">
    <source>
        <dbReference type="ARBA" id="ARBA00022989"/>
    </source>
</evidence>
<evidence type="ECO:0000256" key="3">
    <source>
        <dbReference type="ARBA" id="ARBA00022448"/>
    </source>
</evidence>
<proteinExistence type="inferred from homology"/>
<feature type="transmembrane region" description="Helical" evidence="8">
    <location>
        <begin position="233"/>
        <end position="258"/>
    </location>
</feature>
<keyword evidence="3" id="KW-0813">Transport</keyword>
<feature type="transmembrane region" description="Helical" evidence="8">
    <location>
        <begin position="270"/>
        <end position="289"/>
    </location>
</feature>
<evidence type="ECO:0000259" key="9">
    <source>
        <dbReference type="PROSITE" id="PS50850"/>
    </source>
</evidence>
<feature type="transmembrane region" description="Helical" evidence="8">
    <location>
        <begin position="301"/>
        <end position="323"/>
    </location>
</feature>
<comment type="similarity">
    <text evidence="2">Belongs to the major facilitator superfamily. Bcr/CmlA family.</text>
</comment>
<keyword evidence="4" id="KW-1003">Cell membrane</keyword>
<dbReference type="InterPro" id="IPR050189">
    <property type="entry name" value="MFS_Efflux_Transporters"/>
</dbReference>
<reference evidence="10 11" key="1">
    <citation type="submission" date="2023-04" db="EMBL/GenBank/DDBJ databases">
        <title>Forest soil microbial communities from Buena Vista Peninsula, Colon Province, Panama.</title>
        <authorList>
            <person name="Bouskill N."/>
        </authorList>
    </citation>
    <scope>NUCLEOTIDE SEQUENCE [LARGE SCALE GENOMIC DNA]</scope>
    <source>
        <strain evidence="10 11">CFH S0262</strain>
    </source>
</reference>
<comment type="caution">
    <text evidence="10">The sequence shown here is derived from an EMBL/GenBank/DDBJ whole genome shotgun (WGS) entry which is preliminary data.</text>
</comment>
<evidence type="ECO:0000313" key="11">
    <source>
        <dbReference type="Proteomes" id="UP001160334"/>
    </source>
</evidence>
<protein>
    <submittedName>
        <fullName evidence="10">DHA1 family bicyclomycin/chloramphenicol resistance-like MFS transporter</fullName>
    </submittedName>
</protein>
<feature type="transmembrane region" description="Helical" evidence="8">
    <location>
        <begin position="390"/>
        <end position="410"/>
    </location>
</feature>
<dbReference type="Gene3D" id="1.20.1720.10">
    <property type="entry name" value="Multidrug resistance protein D"/>
    <property type="match status" value="1"/>
</dbReference>
<dbReference type="RefSeq" id="WP_280760811.1">
    <property type="nucleotide sequence ID" value="NZ_JARXVC010000006.1"/>
</dbReference>
<gene>
    <name evidence="10" type="ORF">M2280_002701</name>
</gene>
<feature type="transmembrane region" description="Helical" evidence="8">
    <location>
        <begin position="97"/>
        <end position="119"/>
    </location>
</feature>